<dbReference type="InterPro" id="IPR001646">
    <property type="entry name" value="5peptide_repeat"/>
</dbReference>
<dbReference type="AlphaFoldDB" id="A0A9Q0MTT3"/>
<dbReference type="Pfam" id="PF00805">
    <property type="entry name" value="Pentapeptide"/>
    <property type="match status" value="3"/>
</dbReference>
<evidence type="ECO:0000259" key="1">
    <source>
        <dbReference type="SMART" id="SM00225"/>
    </source>
</evidence>
<evidence type="ECO:0000313" key="2">
    <source>
        <dbReference type="EMBL" id="KAJ6637856.1"/>
    </source>
</evidence>
<sequence>MEAMNESEAPETDGETDSKWISLNVGGKVFLTTLSTLTNKEPNCMLAKMFSQQSLIKPSCLRDGSYLIDRSSQYFEPIINYLRHGQLIRDEGLSLDGILEEARFFGIESLIPRLEELISISHNEDNMPLTRRDVVSSIIHTAHLSELRFQGVNLTGADLSKLDLRNINFKFACLSRCKLNFANLNNCCLERADLSYANLENAQLLSVKGSCANMEGANLQGCNFEDPSGVSKCVLEGANLKGACLEGSNMAGVNLRVANLKNANLKNCNLRAAILAGADLERCNLSGSDLQEANLRGANFKDAELELIGKVLPIMSSIPEGILPVSPDERISQVCGIIIEYAKRPDNNIWTLSKERHGLHHYIAAHKLITFFNIVMVRRHREYLKYFIPMLNMLHLNMKRMVKDAKKLKKFEFAQTVIDILDIRKTKIFLPNGREMTNIERMKDLLKNNKRQLFELWVWIPYVLHEGPDPSKRQDDNDSNDKFLLKQVDNKIIMGTLFKKLNSDISQFIEAPAETLMESIGGCHYYLLYNFQTPFPFIPKNKRRNDSSKSVLLDLIALKTIEIYKDCKVTQKKNSVVLKANGSFHPKISDTERGEYSSLVSLTERFSWLVCKIFHMPHGMPNSLDDVLNMDHASSVWLDAAPEDFECTKNIADDVMLKVVEPFIFSFVNGNIITFFSKIMESTCREIALNFELKNASETEEDDEFCEIFVDTMLQTFLADKATTRTHMDL</sequence>
<proteinExistence type="predicted"/>
<dbReference type="EMBL" id="WJQU01000003">
    <property type="protein sequence ID" value="KAJ6637856.1"/>
    <property type="molecule type" value="Genomic_DNA"/>
</dbReference>
<dbReference type="PANTHER" id="PTHR14136">
    <property type="entry name" value="BTB_POZ DOMAIN-CONTAINING PROTEIN KCTD9"/>
    <property type="match status" value="1"/>
</dbReference>
<dbReference type="Pfam" id="PF02214">
    <property type="entry name" value="BTB_2"/>
    <property type="match status" value="1"/>
</dbReference>
<protein>
    <submittedName>
        <fullName evidence="2">BTB/POZ domain-containing protein KCTD9</fullName>
    </submittedName>
</protein>
<dbReference type="InterPro" id="IPR011333">
    <property type="entry name" value="SKP1/BTB/POZ_sf"/>
</dbReference>
<dbReference type="SUPFAM" id="SSF141571">
    <property type="entry name" value="Pentapeptide repeat-like"/>
    <property type="match status" value="1"/>
</dbReference>
<gene>
    <name evidence="2" type="primary">KCTD9</name>
    <name evidence="2" type="ORF">Bhyg_10587</name>
</gene>
<dbReference type="GO" id="GO:0051260">
    <property type="term" value="P:protein homooligomerization"/>
    <property type="evidence" value="ECO:0007669"/>
    <property type="project" value="InterPro"/>
</dbReference>
<evidence type="ECO:0000313" key="3">
    <source>
        <dbReference type="Proteomes" id="UP001151699"/>
    </source>
</evidence>
<dbReference type="Gene3D" id="3.30.710.10">
    <property type="entry name" value="Potassium Channel Kv1.1, Chain A"/>
    <property type="match status" value="1"/>
</dbReference>
<dbReference type="Proteomes" id="UP001151699">
    <property type="component" value="Chromosome X"/>
</dbReference>
<reference evidence="2" key="1">
    <citation type="submission" date="2022-07" db="EMBL/GenBank/DDBJ databases">
        <authorList>
            <person name="Trinca V."/>
            <person name="Uliana J.V.C."/>
            <person name="Torres T.T."/>
            <person name="Ward R.J."/>
            <person name="Monesi N."/>
        </authorList>
    </citation>
    <scope>NUCLEOTIDE SEQUENCE</scope>
    <source>
        <strain evidence="2">HSMRA1968</strain>
        <tissue evidence="2">Whole embryos</tissue>
    </source>
</reference>
<dbReference type="SUPFAM" id="SSF54695">
    <property type="entry name" value="POZ domain"/>
    <property type="match status" value="1"/>
</dbReference>
<feature type="domain" description="BTB" evidence="1">
    <location>
        <begin position="19"/>
        <end position="122"/>
    </location>
</feature>
<dbReference type="SMART" id="SM00225">
    <property type="entry name" value="BTB"/>
    <property type="match status" value="1"/>
</dbReference>
<dbReference type="InterPro" id="IPR003131">
    <property type="entry name" value="T1-type_BTB"/>
</dbReference>
<keyword evidence="3" id="KW-1185">Reference proteome</keyword>
<dbReference type="PANTHER" id="PTHR14136:SF17">
    <property type="entry name" value="BTB_POZ DOMAIN-CONTAINING PROTEIN KCTD9"/>
    <property type="match status" value="1"/>
</dbReference>
<comment type="caution">
    <text evidence="2">The sequence shown here is derived from an EMBL/GenBank/DDBJ whole genome shotgun (WGS) entry which is preliminary data.</text>
</comment>
<dbReference type="InterPro" id="IPR051082">
    <property type="entry name" value="Pentapeptide-BTB/POZ_domain"/>
</dbReference>
<dbReference type="Gene3D" id="2.160.20.80">
    <property type="entry name" value="E3 ubiquitin-protein ligase SopA"/>
    <property type="match status" value="2"/>
</dbReference>
<name>A0A9Q0MTT3_9DIPT</name>
<accession>A0A9Q0MTT3</accession>
<organism evidence="2 3">
    <name type="scientific">Pseudolycoriella hygida</name>
    <dbReference type="NCBI Taxonomy" id="35572"/>
    <lineage>
        <taxon>Eukaryota</taxon>
        <taxon>Metazoa</taxon>
        <taxon>Ecdysozoa</taxon>
        <taxon>Arthropoda</taxon>
        <taxon>Hexapoda</taxon>
        <taxon>Insecta</taxon>
        <taxon>Pterygota</taxon>
        <taxon>Neoptera</taxon>
        <taxon>Endopterygota</taxon>
        <taxon>Diptera</taxon>
        <taxon>Nematocera</taxon>
        <taxon>Sciaroidea</taxon>
        <taxon>Sciaridae</taxon>
        <taxon>Pseudolycoriella</taxon>
    </lineage>
</organism>
<dbReference type="InterPro" id="IPR000210">
    <property type="entry name" value="BTB/POZ_dom"/>
</dbReference>
<dbReference type="OrthoDB" id="9989223at2759"/>